<organism evidence="2 3">
    <name type="scientific">Crossiella cryophila</name>
    <dbReference type="NCBI Taxonomy" id="43355"/>
    <lineage>
        <taxon>Bacteria</taxon>
        <taxon>Bacillati</taxon>
        <taxon>Actinomycetota</taxon>
        <taxon>Actinomycetes</taxon>
        <taxon>Pseudonocardiales</taxon>
        <taxon>Pseudonocardiaceae</taxon>
        <taxon>Crossiella</taxon>
    </lineage>
</organism>
<feature type="region of interest" description="Disordered" evidence="1">
    <location>
        <begin position="298"/>
        <end position="327"/>
    </location>
</feature>
<dbReference type="EMBL" id="JACHMH010000001">
    <property type="protein sequence ID" value="MBB4677427.1"/>
    <property type="molecule type" value="Genomic_DNA"/>
</dbReference>
<feature type="compositionally biased region" description="Basic residues" evidence="1">
    <location>
        <begin position="311"/>
        <end position="327"/>
    </location>
</feature>
<evidence type="ECO:0000313" key="2">
    <source>
        <dbReference type="EMBL" id="MBB4677427.1"/>
    </source>
</evidence>
<keyword evidence="3" id="KW-1185">Reference proteome</keyword>
<protein>
    <submittedName>
        <fullName evidence="2">Uncharacterized protein</fullName>
    </submittedName>
</protein>
<proteinExistence type="predicted"/>
<evidence type="ECO:0000256" key="1">
    <source>
        <dbReference type="SAM" id="MobiDB-lite"/>
    </source>
</evidence>
<feature type="compositionally biased region" description="Basic and acidic residues" evidence="1">
    <location>
        <begin position="301"/>
        <end position="310"/>
    </location>
</feature>
<dbReference type="AlphaFoldDB" id="A0A7W7CA84"/>
<accession>A0A7W7CA84</accession>
<name>A0A7W7CA84_9PSEU</name>
<reference evidence="2 3" key="1">
    <citation type="submission" date="2020-08" db="EMBL/GenBank/DDBJ databases">
        <title>Sequencing the genomes of 1000 actinobacteria strains.</title>
        <authorList>
            <person name="Klenk H.-P."/>
        </authorList>
    </citation>
    <scope>NUCLEOTIDE SEQUENCE [LARGE SCALE GENOMIC DNA]</scope>
    <source>
        <strain evidence="2 3">DSM 44230</strain>
    </source>
</reference>
<comment type="caution">
    <text evidence="2">The sequence shown here is derived from an EMBL/GenBank/DDBJ whole genome shotgun (WGS) entry which is preliminary data.</text>
</comment>
<dbReference type="Proteomes" id="UP000533598">
    <property type="component" value="Unassembled WGS sequence"/>
</dbReference>
<gene>
    <name evidence="2" type="ORF">HNR67_003545</name>
</gene>
<dbReference type="RefSeq" id="WP_185003377.1">
    <property type="nucleotide sequence ID" value="NZ_BAAAUI010000035.1"/>
</dbReference>
<evidence type="ECO:0000313" key="3">
    <source>
        <dbReference type="Proteomes" id="UP000533598"/>
    </source>
</evidence>
<sequence>MSSITGQPGKGPAEIARPQRCAHLTADPRGYPIIATVGQPLGKVDFGTLSEQRKLALATFDLCAVCAHPFGTELRWQVGFDGLLPDRFTEAPVHEICALYAAQVCPFVSSPHARLGDDWRKGLRRPELLTLTGFHRTKAVTGGRSGLQRDSVLLFEMAGPTESHQIRTAEQAWQLYAEALTTDTALAPVPAEQALIDVLCSPTAEENEDSGGVMAGAAWYCGAAFCPNVRKVQGMDRFIRPSSYDQIAARLVLRPTAAADLAESNDMATRAAMNWLLTRTELPEVLSAWRRRGRRQLLDSAMHESTDEQRKKTKRKQQATGRRRNRR</sequence>